<dbReference type="PANTHER" id="PTHR46177">
    <property type="entry name" value="INTEGRASE CATALYTIC DOMAIN-CONTAINING PROTEIN"/>
    <property type="match status" value="1"/>
</dbReference>
<sequence>MVKRLNQNKPNPPLAQIEPHIRRLWKARLTDKEILAELHKHIDSNEYGIGLTKFKAIRKQLRLCRTRQQGLTPDDIQEVMVDMRIIYPDAGVREMIGLLFHEHGLSVMSSYFLTYEAHLLNKRKANRLRRRRFWAAGVNDIWAVDQHDKWLRFCLALHTGIEPFSGRILWVKVWHSNRNPQLILSYYLETVEDFGHIPMVTQSDPGTENFGIANAQTLLRQMHDPTLEGFVQHRWMRTKKNIMPEIACMVFRWLFIPWLQVELNNYRDRINNSRKRHDRKKVLPHGIPELIYTCAEDYGALDFKVMVSPAAIDHIRQLYIDPKHIIFDLIPPTLNAFLDRCYHQLGCPPVGRSTVWIIYSIETEEHETVDELQLLPGLQDLHETEGYMGGLANGLGLQAAHIQALDQIANDEPELIDAAPSVLVAQFSSDEDADSAEEDEFNGDYYNRASSCPFSYGGGSDRTVSPTHTTWVHVVIKLLFMANDFYWAVIGETTDGARVYGAGDCPYIRCGGGTLPLPLAIQCKSENEARKVANTLQPLVNSLPDGADHTQLLTAFDNPAVRTLVSDEASFYAVVIGSPPGIHRTAESASHAERGFSSRKRRETLSFWIALAFMIVKGNTQDMPPLFTSTNANANTTQVTVEVNALGERLSRSLNTSSLHSASTSSSHTSSSRTFSSLTSLSHPSISCSSSFSQDSRPTSIPARSDLSTHPAEPSPIIYSHIRNLRGIISSNYYPTSTTSIRKSARPLGDLAACYLGCHGYSVEIVDLIIDAHRRYSSEQFIMFLAGRGMAMNEAKFLLRLIEHGAEANV</sequence>
<evidence type="ECO:0000256" key="1">
    <source>
        <dbReference type="SAM" id="MobiDB-lite"/>
    </source>
</evidence>
<evidence type="ECO:0000313" key="4">
    <source>
        <dbReference type="Proteomes" id="UP000053989"/>
    </source>
</evidence>
<feature type="domain" description="Integrase core" evidence="2">
    <location>
        <begin position="137"/>
        <end position="221"/>
    </location>
</feature>
<feature type="region of interest" description="Disordered" evidence="1">
    <location>
        <begin position="689"/>
        <end position="712"/>
    </location>
</feature>
<name>A0A0C3DNE1_9AGAM</name>
<keyword evidence="4" id="KW-1185">Reference proteome</keyword>
<dbReference type="Proteomes" id="UP000053989">
    <property type="component" value="Unassembled WGS sequence"/>
</dbReference>
<reference evidence="3 4" key="1">
    <citation type="submission" date="2014-04" db="EMBL/GenBank/DDBJ databases">
        <authorList>
            <consortium name="DOE Joint Genome Institute"/>
            <person name="Kuo A."/>
            <person name="Kohler A."/>
            <person name="Nagy L.G."/>
            <person name="Floudas D."/>
            <person name="Copeland A."/>
            <person name="Barry K.W."/>
            <person name="Cichocki N."/>
            <person name="Veneault-Fourrey C."/>
            <person name="LaButti K."/>
            <person name="Lindquist E.A."/>
            <person name="Lipzen A."/>
            <person name="Lundell T."/>
            <person name="Morin E."/>
            <person name="Murat C."/>
            <person name="Sun H."/>
            <person name="Tunlid A."/>
            <person name="Henrissat B."/>
            <person name="Grigoriev I.V."/>
            <person name="Hibbett D.S."/>
            <person name="Martin F."/>
            <person name="Nordberg H.P."/>
            <person name="Cantor M.N."/>
            <person name="Hua S.X."/>
        </authorList>
    </citation>
    <scope>NUCLEOTIDE SEQUENCE [LARGE SCALE GENOMIC DNA]</scope>
    <source>
        <strain evidence="3 4">Foug A</strain>
    </source>
</reference>
<proteinExistence type="predicted"/>
<reference evidence="4" key="2">
    <citation type="submission" date="2015-01" db="EMBL/GenBank/DDBJ databases">
        <title>Evolutionary Origins and Diversification of the Mycorrhizal Mutualists.</title>
        <authorList>
            <consortium name="DOE Joint Genome Institute"/>
            <consortium name="Mycorrhizal Genomics Consortium"/>
            <person name="Kohler A."/>
            <person name="Kuo A."/>
            <person name="Nagy L.G."/>
            <person name="Floudas D."/>
            <person name="Copeland A."/>
            <person name="Barry K.W."/>
            <person name="Cichocki N."/>
            <person name="Veneault-Fourrey C."/>
            <person name="LaButti K."/>
            <person name="Lindquist E.A."/>
            <person name="Lipzen A."/>
            <person name="Lundell T."/>
            <person name="Morin E."/>
            <person name="Murat C."/>
            <person name="Riley R."/>
            <person name="Ohm R."/>
            <person name="Sun H."/>
            <person name="Tunlid A."/>
            <person name="Henrissat B."/>
            <person name="Grigoriev I.V."/>
            <person name="Hibbett D.S."/>
            <person name="Martin F."/>
        </authorList>
    </citation>
    <scope>NUCLEOTIDE SEQUENCE [LARGE SCALE GENOMIC DNA]</scope>
    <source>
        <strain evidence="4">Foug A</strain>
    </source>
</reference>
<dbReference type="Pfam" id="PF24764">
    <property type="entry name" value="rva_4"/>
    <property type="match status" value="1"/>
</dbReference>
<dbReference type="PANTHER" id="PTHR46177:SF1">
    <property type="entry name" value="INTEGRASE CATALYTIC DOMAIN-CONTAINING PROTEIN"/>
    <property type="match status" value="1"/>
</dbReference>
<dbReference type="InterPro" id="IPR058913">
    <property type="entry name" value="Integrase_dom_put"/>
</dbReference>
<dbReference type="EMBL" id="KN822099">
    <property type="protein sequence ID" value="KIM57536.1"/>
    <property type="molecule type" value="Genomic_DNA"/>
</dbReference>
<dbReference type="AlphaFoldDB" id="A0A0C3DNE1"/>
<dbReference type="HOGENOM" id="CLU_348222_0_0_1"/>
<dbReference type="InParanoid" id="A0A0C3DNE1"/>
<gene>
    <name evidence="3" type="ORF">SCLCIDRAFT_28766</name>
</gene>
<dbReference type="OrthoDB" id="5946233at2759"/>
<protein>
    <recommendedName>
        <fullName evidence="2">Integrase core domain-containing protein</fullName>
    </recommendedName>
</protein>
<organism evidence="3 4">
    <name type="scientific">Scleroderma citrinum Foug A</name>
    <dbReference type="NCBI Taxonomy" id="1036808"/>
    <lineage>
        <taxon>Eukaryota</taxon>
        <taxon>Fungi</taxon>
        <taxon>Dikarya</taxon>
        <taxon>Basidiomycota</taxon>
        <taxon>Agaricomycotina</taxon>
        <taxon>Agaricomycetes</taxon>
        <taxon>Agaricomycetidae</taxon>
        <taxon>Boletales</taxon>
        <taxon>Sclerodermatineae</taxon>
        <taxon>Sclerodermataceae</taxon>
        <taxon>Scleroderma</taxon>
    </lineage>
</organism>
<dbReference type="STRING" id="1036808.A0A0C3DNE1"/>
<accession>A0A0C3DNE1</accession>
<evidence type="ECO:0000313" key="3">
    <source>
        <dbReference type="EMBL" id="KIM57536.1"/>
    </source>
</evidence>
<evidence type="ECO:0000259" key="2">
    <source>
        <dbReference type="Pfam" id="PF24764"/>
    </source>
</evidence>